<gene>
    <name evidence="2" type="ORF">GMARGA_LOCUS40545</name>
</gene>
<proteinExistence type="predicted"/>
<evidence type="ECO:0000313" key="2">
    <source>
        <dbReference type="EMBL" id="CAG8851072.1"/>
    </source>
</evidence>
<organism evidence="2 3">
    <name type="scientific">Gigaspora margarita</name>
    <dbReference type="NCBI Taxonomy" id="4874"/>
    <lineage>
        <taxon>Eukaryota</taxon>
        <taxon>Fungi</taxon>
        <taxon>Fungi incertae sedis</taxon>
        <taxon>Mucoromycota</taxon>
        <taxon>Glomeromycotina</taxon>
        <taxon>Glomeromycetes</taxon>
        <taxon>Diversisporales</taxon>
        <taxon>Gigasporaceae</taxon>
        <taxon>Gigaspora</taxon>
    </lineage>
</organism>
<name>A0ABN7XBM6_GIGMA</name>
<protein>
    <submittedName>
        <fullName evidence="2">36687_t:CDS:1</fullName>
    </submittedName>
</protein>
<sequence>ERLTSEQNQGEKRKQLGNEKMAKEWKIEEIMNVLELNKAWHAAKKHIKEAQICSKEYYAFTIKATTLHNALKKVNSVYRYCKKLLIPLSYEECTSQINKELEYVRLETEHKISTVSAISWYTGKKTRLEQQINELRKVLHKAKEVENQKEKRDRIQLHVIRKRDKFTDNTKGMIKSVLKQKVAPVTLNNLKQKDSIITDVRRIKKEVEENFLKWTDTN</sequence>
<feature type="coiled-coil region" evidence="1">
    <location>
        <begin position="125"/>
        <end position="152"/>
    </location>
</feature>
<dbReference type="EMBL" id="CAJVQB010104149">
    <property type="protein sequence ID" value="CAG8851072.1"/>
    <property type="molecule type" value="Genomic_DNA"/>
</dbReference>
<dbReference type="Proteomes" id="UP000789901">
    <property type="component" value="Unassembled WGS sequence"/>
</dbReference>
<comment type="caution">
    <text evidence="2">The sequence shown here is derived from an EMBL/GenBank/DDBJ whole genome shotgun (WGS) entry which is preliminary data.</text>
</comment>
<keyword evidence="3" id="KW-1185">Reference proteome</keyword>
<accession>A0ABN7XBM6</accession>
<evidence type="ECO:0000256" key="1">
    <source>
        <dbReference type="SAM" id="Coils"/>
    </source>
</evidence>
<evidence type="ECO:0000313" key="3">
    <source>
        <dbReference type="Proteomes" id="UP000789901"/>
    </source>
</evidence>
<feature type="non-terminal residue" evidence="2">
    <location>
        <position position="1"/>
    </location>
</feature>
<reference evidence="2 3" key="1">
    <citation type="submission" date="2021-06" db="EMBL/GenBank/DDBJ databases">
        <authorList>
            <person name="Kallberg Y."/>
            <person name="Tangrot J."/>
            <person name="Rosling A."/>
        </authorList>
    </citation>
    <scope>NUCLEOTIDE SEQUENCE [LARGE SCALE GENOMIC DNA]</scope>
    <source>
        <strain evidence="2 3">120-4 pot B 10/14</strain>
    </source>
</reference>
<keyword evidence="1" id="KW-0175">Coiled coil</keyword>